<dbReference type="Gene3D" id="3.90.1300.10">
    <property type="entry name" value="Amidase signature (AS) domain"/>
    <property type="match status" value="1"/>
</dbReference>
<comment type="caution">
    <text evidence="2">The sequence shown here is derived from an EMBL/GenBank/DDBJ whole genome shotgun (WGS) entry which is preliminary data.</text>
</comment>
<name>A0ABV1WFP9_9ACTN</name>
<dbReference type="Pfam" id="PF01425">
    <property type="entry name" value="Amidase"/>
    <property type="match status" value="1"/>
</dbReference>
<evidence type="ECO:0000313" key="2">
    <source>
        <dbReference type="EMBL" id="MER6983010.1"/>
    </source>
</evidence>
<feature type="domain" description="Amidase" evidence="1">
    <location>
        <begin position="22"/>
        <end position="67"/>
    </location>
</feature>
<feature type="non-terminal residue" evidence="2">
    <location>
        <position position="1"/>
    </location>
</feature>
<reference evidence="2 3" key="1">
    <citation type="submission" date="2024-06" db="EMBL/GenBank/DDBJ databases">
        <title>The Natural Products Discovery Center: Release of the First 8490 Sequenced Strains for Exploring Actinobacteria Biosynthetic Diversity.</title>
        <authorList>
            <person name="Kalkreuter E."/>
            <person name="Kautsar S.A."/>
            <person name="Yang D."/>
            <person name="Bader C.D."/>
            <person name="Teijaro C.N."/>
            <person name="Fluegel L."/>
            <person name="Davis C.M."/>
            <person name="Simpson J.R."/>
            <person name="Lauterbach L."/>
            <person name="Steele A.D."/>
            <person name="Gui C."/>
            <person name="Meng S."/>
            <person name="Li G."/>
            <person name="Viehrig K."/>
            <person name="Ye F."/>
            <person name="Su P."/>
            <person name="Kiefer A.F."/>
            <person name="Nichols A."/>
            <person name="Cepeda A.J."/>
            <person name="Yan W."/>
            <person name="Fan B."/>
            <person name="Jiang Y."/>
            <person name="Adhikari A."/>
            <person name="Zheng C.-J."/>
            <person name="Schuster L."/>
            <person name="Cowan T.M."/>
            <person name="Smanski M.J."/>
            <person name="Chevrette M.G."/>
            <person name="De Carvalho L.P.S."/>
            <person name="Shen B."/>
        </authorList>
    </citation>
    <scope>NUCLEOTIDE SEQUENCE [LARGE SCALE GENOMIC DNA]</scope>
    <source>
        <strain evidence="2 3">NPDC000634</strain>
    </source>
</reference>
<gene>
    <name evidence="2" type="ORF">ABT317_40150</name>
</gene>
<evidence type="ECO:0000259" key="1">
    <source>
        <dbReference type="Pfam" id="PF01425"/>
    </source>
</evidence>
<keyword evidence="3" id="KW-1185">Reference proteome</keyword>
<organism evidence="2 3">
    <name type="scientific">Streptomyces carpinensis</name>
    <dbReference type="NCBI Taxonomy" id="66369"/>
    <lineage>
        <taxon>Bacteria</taxon>
        <taxon>Bacillati</taxon>
        <taxon>Actinomycetota</taxon>
        <taxon>Actinomycetes</taxon>
        <taxon>Kitasatosporales</taxon>
        <taxon>Streptomycetaceae</taxon>
        <taxon>Streptomyces</taxon>
    </lineage>
</organism>
<sequence>RRSPRAVPWHERGWLRNVLANSAYSPMTPPWNLTGWPAMAVPFGTLPSGAPCAVQLVGRPGSEAALLDLAEQIERSRPWRRTADPELG</sequence>
<dbReference type="SUPFAM" id="SSF75304">
    <property type="entry name" value="Amidase signature (AS) enzymes"/>
    <property type="match status" value="1"/>
</dbReference>
<dbReference type="EMBL" id="JBEPCU010001214">
    <property type="protein sequence ID" value="MER6983010.1"/>
    <property type="molecule type" value="Genomic_DNA"/>
</dbReference>
<evidence type="ECO:0000313" key="3">
    <source>
        <dbReference type="Proteomes" id="UP001458415"/>
    </source>
</evidence>
<accession>A0ABV1WFP9</accession>
<proteinExistence type="predicted"/>
<protein>
    <submittedName>
        <fullName evidence="2">Amidase family protein</fullName>
    </submittedName>
</protein>
<dbReference type="Proteomes" id="UP001458415">
    <property type="component" value="Unassembled WGS sequence"/>
</dbReference>
<dbReference type="InterPro" id="IPR023631">
    <property type="entry name" value="Amidase_dom"/>
</dbReference>
<dbReference type="InterPro" id="IPR036928">
    <property type="entry name" value="AS_sf"/>
</dbReference>